<evidence type="ECO:0000313" key="1">
    <source>
        <dbReference type="EMBL" id="KAI3740253.1"/>
    </source>
</evidence>
<evidence type="ECO:0000313" key="2">
    <source>
        <dbReference type="Proteomes" id="UP001055811"/>
    </source>
</evidence>
<protein>
    <submittedName>
        <fullName evidence="1">Uncharacterized protein</fullName>
    </submittedName>
</protein>
<organism evidence="1 2">
    <name type="scientific">Cichorium intybus</name>
    <name type="common">Chicory</name>
    <dbReference type="NCBI Taxonomy" id="13427"/>
    <lineage>
        <taxon>Eukaryota</taxon>
        <taxon>Viridiplantae</taxon>
        <taxon>Streptophyta</taxon>
        <taxon>Embryophyta</taxon>
        <taxon>Tracheophyta</taxon>
        <taxon>Spermatophyta</taxon>
        <taxon>Magnoliopsida</taxon>
        <taxon>eudicotyledons</taxon>
        <taxon>Gunneridae</taxon>
        <taxon>Pentapetalae</taxon>
        <taxon>asterids</taxon>
        <taxon>campanulids</taxon>
        <taxon>Asterales</taxon>
        <taxon>Asteraceae</taxon>
        <taxon>Cichorioideae</taxon>
        <taxon>Cichorieae</taxon>
        <taxon>Cichoriinae</taxon>
        <taxon>Cichorium</taxon>
    </lineage>
</organism>
<dbReference type="Proteomes" id="UP001055811">
    <property type="component" value="Linkage Group LG05"/>
</dbReference>
<reference evidence="2" key="1">
    <citation type="journal article" date="2022" name="Mol. Ecol. Resour.">
        <title>The genomes of chicory, endive, great burdock and yacon provide insights into Asteraceae palaeo-polyploidization history and plant inulin production.</title>
        <authorList>
            <person name="Fan W."/>
            <person name="Wang S."/>
            <person name="Wang H."/>
            <person name="Wang A."/>
            <person name="Jiang F."/>
            <person name="Liu H."/>
            <person name="Zhao H."/>
            <person name="Xu D."/>
            <person name="Zhang Y."/>
        </authorList>
    </citation>
    <scope>NUCLEOTIDE SEQUENCE [LARGE SCALE GENOMIC DNA]</scope>
    <source>
        <strain evidence="2">cv. Punajuju</strain>
    </source>
</reference>
<dbReference type="EMBL" id="CM042013">
    <property type="protein sequence ID" value="KAI3740253.1"/>
    <property type="molecule type" value="Genomic_DNA"/>
</dbReference>
<proteinExistence type="predicted"/>
<accession>A0ACB9D1I0</accession>
<keyword evidence="2" id="KW-1185">Reference proteome</keyword>
<name>A0ACB9D1I0_CICIN</name>
<comment type="caution">
    <text evidence="1">The sequence shown here is derived from an EMBL/GenBank/DDBJ whole genome shotgun (WGS) entry which is preliminary data.</text>
</comment>
<reference evidence="1 2" key="2">
    <citation type="journal article" date="2022" name="Mol. Ecol. Resour.">
        <title>The genomes of chicory, endive, great burdock and yacon provide insights into Asteraceae paleo-polyploidization history and plant inulin production.</title>
        <authorList>
            <person name="Fan W."/>
            <person name="Wang S."/>
            <person name="Wang H."/>
            <person name="Wang A."/>
            <person name="Jiang F."/>
            <person name="Liu H."/>
            <person name="Zhao H."/>
            <person name="Xu D."/>
            <person name="Zhang Y."/>
        </authorList>
    </citation>
    <scope>NUCLEOTIDE SEQUENCE [LARGE SCALE GENOMIC DNA]</scope>
    <source>
        <strain evidence="2">cv. Punajuju</strain>
        <tissue evidence="1">Leaves</tissue>
    </source>
</reference>
<gene>
    <name evidence="1" type="ORF">L2E82_30678</name>
</gene>
<sequence>MPTNLVQRRQRTDVGIAGYGGARPGGSVRGWIYSAVDESLTNKPEKGYSRRVAAGDPKFPCYFIFGDSLLDVGNNNRLNTGAKANYLPYGIDFPQGPTGRFSNGLNAADYVAKDLGFDNFIPPYATVKGKCILTGVNYASGGSGILEKSGQNLGERFSFNKQIRNHKKVISRIKTLQGNETHTHDYLKKCLYMVQTGSNDYINNYFAPVSKDKPNNVTPDQFAIILINQFSRQLNASCAPAQITLYGTGNACVNEMNDAVNIFNAKKNSLIENLKSKLTDAKFVVPDLNIPTSGLPQSNGRLEEHFPSFSKRLLDVQLYVAKSQLKVLQEVSVFIGKYHALTGIDTGFLMGFIPHHMQTYSILDK</sequence>